<sequence length="172" mass="18647">MRRSVTVPNGLDEEQRKRRAALPRAKSTADVQQSGHTSAKTQRRPKEGLNEEDQDAFSLGGFFPGIFRWGGKYSEAEAEGEVTAEDSEQAILGEDKLGILRLNREIFRMDEGADDELLVSPYAEGSAVDEESLFLALRQRRAASMGVSGDEPLAVAAGPRRVLSGVPGASDL</sequence>
<dbReference type="AlphaFoldDB" id="A0A5M3N5X5"/>
<evidence type="ECO:0000313" key="2">
    <source>
        <dbReference type="EMBL" id="EIW86822.1"/>
    </source>
</evidence>
<accession>A0A5M3N5X5</accession>
<protein>
    <submittedName>
        <fullName evidence="2">Uncharacterized protein</fullName>
    </submittedName>
</protein>
<name>A0A5M3N5X5_CONPW</name>
<dbReference type="KEGG" id="cput:CONPUDRAFT_148868"/>
<comment type="caution">
    <text evidence="2">The sequence shown here is derived from an EMBL/GenBank/DDBJ whole genome shotgun (WGS) entry which is preliminary data.</text>
</comment>
<dbReference type="GeneID" id="19202544"/>
<evidence type="ECO:0000313" key="3">
    <source>
        <dbReference type="Proteomes" id="UP000053558"/>
    </source>
</evidence>
<reference evidence="3" key="1">
    <citation type="journal article" date="2012" name="Science">
        <title>The Paleozoic origin of enzymatic lignin decomposition reconstructed from 31 fungal genomes.</title>
        <authorList>
            <person name="Floudas D."/>
            <person name="Binder M."/>
            <person name="Riley R."/>
            <person name="Barry K."/>
            <person name="Blanchette R.A."/>
            <person name="Henrissat B."/>
            <person name="Martinez A.T."/>
            <person name="Otillar R."/>
            <person name="Spatafora J.W."/>
            <person name="Yadav J.S."/>
            <person name="Aerts A."/>
            <person name="Benoit I."/>
            <person name="Boyd A."/>
            <person name="Carlson A."/>
            <person name="Copeland A."/>
            <person name="Coutinho P.M."/>
            <person name="de Vries R.P."/>
            <person name="Ferreira P."/>
            <person name="Findley K."/>
            <person name="Foster B."/>
            <person name="Gaskell J."/>
            <person name="Glotzer D."/>
            <person name="Gorecki P."/>
            <person name="Heitman J."/>
            <person name="Hesse C."/>
            <person name="Hori C."/>
            <person name="Igarashi K."/>
            <person name="Jurgens J.A."/>
            <person name="Kallen N."/>
            <person name="Kersten P."/>
            <person name="Kohler A."/>
            <person name="Kuees U."/>
            <person name="Kumar T.K.A."/>
            <person name="Kuo A."/>
            <person name="LaButti K."/>
            <person name="Larrondo L.F."/>
            <person name="Lindquist E."/>
            <person name="Ling A."/>
            <person name="Lombard V."/>
            <person name="Lucas S."/>
            <person name="Lundell T."/>
            <person name="Martin R."/>
            <person name="McLaughlin D.J."/>
            <person name="Morgenstern I."/>
            <person name="Morin E."/>
            <person name="Murat C."/>
            <person name="Nagy L.G."/>
            <person name="Nolan M."/>
            <person name="Ohm R.A."/>
            <person name="Patyshakuliyeva A."/>
            <person name="Rokas A."/>
            <person name="Ruiz-Duenas F.J."/>
            <person name="Sabat G."/>
            <person name="Salamov A."/>
            <person name="Samejima M."/>
            <person name="Schmutz J."/>
            <person name="Slot J.C."/>
            <person name="St John F."/>
            <person name="Stenlid J."/>
            <person name="Sun H."/>
            <person name="Sun S."/>
            <person name="Syed K."/>
            <person name="Tsang A."/>
            <person name="Wiebenga A."/>
            <person name="Young D."/>
            <person name="Pisabarro A."/>
            <person name="Eastwood D.C."/>
            <person name="Martin F."/>
            <person name="Cullen D."/>
            <person name="Grigoriev I.V."/>
            <person name="Hibbett D.S."/>
        </authorList>
    </citation>
    <scope>NUCLEOTIDE SEQUENCE [LARGE SCALE GENOMIC DNA]</scope>
    <source>
        <strain evidence="3">RWD-64-598 SS2</strain>
    </source>
</reference>
<evidence type="ECO:0000256" key="1">
    <source>
        <dbReference type="SAM" id="MobiDB-lite"/>
    </source>
</evidence>
<feature type="compositionally biased region" description="Polar residues" evidence="1">
    <location>
        <begin position="29"/>
        <end position="40"/>
    </location>
</feature>
<dbReference type="OrthoDB" id="3205299at2759"/>
<dbReference type="EMBL" id="JH711573">
    <property type="protein sequence ID" value="EIW86822.1"/>
    <property type="molecule type" value="Genomic_DNA"/>
</dbReference>
<feature type="region of interest" description="Disordered" evidence="1">
    <location>
        <begin position="1"/>
        <end position="57"/>
    </location>
</feature>
<organism evidence="2 3">
    <name type="scientific">Coniophora puteana (strain RWD-64-598)</name>
    <name type="common">Brown rot fungus</name>
    <dbReference type="NCBI Taxonomy" id="741705"/>
    <lineage>
        <taxon>Eukaryota</taxon>
        <taxon>Fungi</taxon>
        <taxon>Dikarya</taxon>
        <taxon>Basidiomycota</taxon>
        <taxon>Agaricomycotina</taxon>
        <taxon>Agaricomycetes</taxon>
        <taxon>Agaricomycetidae</taxon>
        <taxon>Boletales</taxon>
        <taxon>Coniophorineae</taxon>
        <taxon>Coniophoraceae</taxon>
        <taxon>Coniophora</taxon>
    </lineage>
</organism>
<dbReference type="Proteomes" id="UP000053558">
    <property type="component" value="Unassembled WGS sequence"/>
</dbReference>
<gene>
    <name evidence="2" type="ORF">CONPUDRAFT_148868</name>
</gene>
<proteinExistence type="predicted"/>
<keyword evidence="3" id="KW-1185">Reference proteome</keyword>
<dbReference type="RefSeq" id="XP_007763502.1">
    <property type="nucleotide sequence ID" value="XM_007765312.1"/>
</dbReference>